<evidence type="ECO:0008006" key="12">
    <source>
        <dbReference type="Google" id="ProtNLM"/>
    </source>
</evidence>
<evidence type="ECO:0000256" key="2">
    <source>
        <dbReference type="ARBA" id="ARBA00007357"/>
    </source>
</evidence>
<proteinExistence type="inferred from homology"/>
<gene>
    <name evidence="10" type="ORF">PMAYCL1PPCAC_05153</name>
</gene>
<dbReference type="SUPFAM" id="SSF55486">
    <property type="entry name" value="Metalloproteases ('zincins'), catalytic domain"/>
    <property type="match status" value="1"/>
</dbReference>
<evidence type="ECO:0000256" key="5">
    <source>
        <dbReference type="ARBA" id="ARBA00022801"/>
    </source>
</evidence>
<sequence length="384" mass="43594">GVKVRTNPVDKYRAVLNLDKRTMIGALRKPDMPKPSELMSAAQCSSTVETFLPWATSRMYVDTDIPDPEQRKSLKKNVAEIAEWLFFGFRSQLDQLNWMDDESKKNAFDKLNNIQLNVAFPDWGFGITEDDNFLQQWVKLTDYFGYKEVEPIVAKPARDRDNFLKFIGVTNAWYEPQLNSMTFPEGILQEPLYSPEYPIAKIFGSLGTIAGHELTHGFDDQGVQWDGVGALRSWMTNVSQQSFNEMAQCVIDEYSAFCPYPNVCLNGANTQGENIADNGGIQAAYKAFKAYEALNGADPKLPGFGSTFSSDQLFFLSFAQTWCDREQDEDDFVYQIENDVHAPPIYRVLGTIQNFPAFRNAFNCPVGKVYTPKDYCNVWTSKPF</sequence>
<organism evidence="10 11">
    <name type="scientific">Pristionchus mayeri</name>
    <dbReference type="NCBI Taxonomy" id="1317129"/>
    <lineage>
        <taxon>Eukaryota</taxon>
        <taxon>Metazoa</taxon>
        <taxon>Ecdysozoa</taxon>
        <taxon>Nematoda</taxon>
        <taxon>Chromadorea</taxon>
        <taxon>Rhabditida</taxon>
        <taxon>Rhabditina</taxon>
        <taxon>Diplogasteromorpha</taxon>
        <taxon>Diplogasteroidea</taxon>
        <taxon>Neodiplogasteridae</taxon>
        <taxon>Pristionchus</taxon>
    </lineage>
</organism>
<dbReference type="InterPro" id="IPR000718">
    <property type="entry name" value="Peptidase_M13"/>
</dbReference>
<evidence type="ECO:0000256" key="6">
    <source>
        <dbReference type="ARBA" id="ARBA00022833"/>
    </source>
</evidence>
<accession>A0AAN4Z622</accession>
<keyword evidence="5" id="KW-0378">Hydrolase</keyword>
<dbReference type="Proteomes" id="UP001328107">
    <property type="component" value="Unassembled WGS sequence"/>
</dbReference>
<dbReference type="GO" id="GO:0005886">
    <property type="term" value="C:plasma membrane"/>
    <property type="evidence" value="ECO:0007669"/>
    <property type="project" value="TreeGrafter"/>
</dbReference>
<dbReference type="GO" id="GO:0046872">
    <property type="term" value="F:metal ion binding"/>
    <property type="evidence" value="ECO:0007669"/>
    <property type="project" value="UniProtKB-KW"/>
</dbReference>
<feature type="domain" description="Peptidase M13 N-terminal" evidence="9">
    <location>
        <begin position="42"/>
        <end position="121"/>
    </location>
</feature>
<dbReference type="Gene3D" id="3.40.390.10">
    <property type="entry name" value="Collagenase (Catalytic Domain)"/>
    <property type="match status" value="1"/>
</dbReference>
<dbReference type="Pfam" id="PF01431">
    <property type="entry name" value="Peptidase_M13"/>
    <property type="match status" value="1"/>
</dbReference>
<feature type="non-terminal residue" evidence="10">
    <location>
        <position position="384"/>
    </location>
</feature>
<evidence type="ECO:0000313" key="11">
    <source>
        <dbReference type="Proteomes" id="UP001328107"/>
    </source>
</evidence>
<dbReference type="Gene3D" id="1.10.1380.10">
    <property type="entry name" value="Neutral endopeptidase , domain2"/>
    <property type="match status" value="1"/>
</dbReference>
<keyword evidence="6" id="KW-0862">Zinc</keyword>
<comment type="cofactor">
    <cofactor evidence="1">
        <name>Zn(2+)</name>
        <dbReference type="ChEBI" id="CHEBI:29105"/>
    </cofactor>
</comment>
<keyword evidence="7" id="KW-0482">Metalloprotease</keyword>
<evidence type="ECO:0000259" key="9">
    <source>
        <dbReference type="Pfam" id="PF05649"/>
    </source>
</evidence>
<keyword evidence="3" id="KW-0645">Protease</keyword>
<dbReference type="CDD" id="cd08662">
    <property type="entry name" value="M13"/>
    <property type="match status" value="1"/>
</dbReference>
<dbReference type="InterPro" id="IPR008753">
    <property type="entry name" value="Peptidase_M13_N"/>
</dbReference>
<dbReference type="GO" id="GO:0004222">
    <property type="term" value="F:metalloendopeptidase activity"/>
    <property type="evidence" value="ECO:0007669"/>
    <property type="project" value="InterPro"/>
</dbReference>
<protein>
    <recommendedName>
        <fullName evidence="12">Peptidase</fullName>
    </recommendedName>
</protein>
<dbReference type="InterPro" id="IPR024079">
    <property type="entry name" value="MetalloPept_cat_dom_sf"/>
</dbReference>
<dbReference type="GO" id="GO:0016485">
    <property type="term" value="P:protein processing"/>
    <property type="evidence" value="ECO:0007669"/>
    <property type="project" value="TreeGrafter"/>
</dbReference>
<comment type="caution">
    <text evidence="10">The sequence shown here is derived from an EMBL/GenBank/DDBJ whole genome shotgun (WGS) entry which is preliminary data.</text>
</comment>
<evidence type="ECO:0000256" key="7">
    <source>
        <dbReference type="ARBA" id="ARBA00023049"/>
    </source>
</evidence>
<comment type="similarity">
    <text evidence="2">Belongs to the peptidase M13 family.</text>
</comment>
<dbReference type="EMBL" id="BTRK01000002">
    <property type="protein sequence ID" value="GMR34958.1"/>
    <property type="molecule type" value="Genomic_DNA"/>
</dbReference>
<dbReference type="Pfam" id="PF05649">
    <property type="entry name" value="Peptidase_M13_N"/>
    <property type="match status" value="1"/>
</dbReference>
<dbReference type="AlphaFoldDB" id="A0AAN4Z622"/>
<name>A0AAN4Z622_9BILA</name>
<evidence type="ECO:0000256" key="3">
    <source>
        <dbReference type="ARBA" id="ARBA00022670"/>
    </source>
</evidence>
<reference evidence="11" key="1">
    <citation type="submission" date="2022-10" db="EMBL/GenBank/DDBJ databases">
        <title>Genome assembly of Pristionchus species.</title>
        <authorList>
            <person name="Yoshida K."/>
            <person name="Sommer R.J."/>
        </authorList>
    </citation>
    <scope>NUCLEOTIDE SEQUENCE [LARGE SCALE GENOMIC DNA]</scope>
    <source>
        <strain evidence="11">RS5460</strain>
    </source>
</reference>
<dbReference type="PANTHER" id="PTHR11733">
    <property type="entry name" value="ZINC METALLOPROTEASE FAMILY M13 NEPRILYSIN-RELATED"/>
    <property type="match status" value="1"/>
</dbReference>
<feature type="domain" description="Peptidase M13 C-terminal" evidence="8">
    <location>
        <begin position="171"/>
        <end position="378"/>
    </location>
</feature>
<evidence type="ECO:0000259" key="8">
    <source>
        <dbReference type="Pfam" id="PF01431"/>
    </source>
</evidence>
<dbReference type="InterPro" id="IPR018497">
    <property type="entry name" value="Peptidase_M13_C"/>
</dbReference>
<evidence type="ECO:0000256" key="4">
    <source>
        <dbReference type="ARBA" id="ARBA00022723"/>
    </source>
</evidence>
<dbReference type="InterPro" id="IPR042089">
    <property type="entry name" value="Peptidase_M13_dom_2"/>
</dbReference>
<dbReference type="PANTHER" id="PTHR11733:SF240">
    <property type="entry name" value="GH14155P-RELATED"/>
    <property type="match status" value="1"/>
</dbReference>
<evidence type="ECO:0000313" key="10">
    <source>
        <dbReference type="EMBL" id="GMR34958.1"/>
    </source>
</evidence>
<keyword evidence="11" id="KW-1185">Reference proteome</keyword>
<feature type="non-terminal residue" evidence="10">
    <location>
        <position position="1"/>
    </location>
</feature>
<dbReference type="PRINTS" id="PR00786">
    <property type="entry name" value="NEPRILYSIN"/>
</dbReference>
<evidence type="ECO:0000256" key="1">
    <source>
        <dbReference type="ARBA" id="ARBA00001947"/>
    </source>
</evidence>
<keyword evidence="4" id="KW-0479">Metal-binding</keyword>
<dbReference type="PROSITE" id="PS51885">
    <property type="entry name" value="NEPRILYSIN"/>
    <property type="match status" value="1"/>
</dbReference>